<keyword evidence="1" id="KW-0614">Plasmid</keyword>
<evidence type="ECO:0000313" key="2">
    <source>
        <dbReference type="Proteomes" id="UP000094691"/>
    </source>
</evidence>
<dbReference type="AlphaFoldDB" id="A0A9W3SMW8"/>
<sequence>MKRLYYRGNVFLAKDKNYTVLRIDKKVFKIPKDKFLYEDILSILTSLSTPKDISQIDSCQLYLIKFLLKVGALVYDEMPTELNYIQEYFLRNYSNPSTVYKKWINTEVCVLGKGLNSSVFEDKKKFFMSAEYGLGKKIFVIYGNTKSELKKNLRVARKCIDDGDIILVSPIWVENGTVAISFYNSYKHAKQYVESLNSKNTFMMNHLKEKVIMNYIFLLAMDSLSDRHKFKNFFLIKDDLEIRNISFTHFTKRNFIFRNKKIDIDKVFTTSESINHLLVASNLIGEFKLKTHYDDPKIGNCSLSFKSSNKLLLNSQIEGKNLEQTIKKEVISVLKKYFKSYDYEVDVFIGKESLQEKNTITSEWLIWPEMEDSGVFIRKK</sequence>
<accession>A0A9W3SMW8</accession>
<organism evidence="1 2">
    <name type="scientific">Lactobacillus johnsonii</name>
    <dbReference type="NCBI Taxonomy" id="33959"/>
    <lineage>
        <taxon>Bacteria</taxon>
        <taxon>Bacillati</taxon>
        <taxon>Bacillota</taxon>
        <taxon>Bacilli</taxon>
        <taxon>Lactobacillales</taxon>
        <taxon>Lactobacillaceae</taxon>
        <taxon>Lactobacillus</taxon>
    </lineage>
</organism>
<evidence type="ECO:0000313" key="1">
    <source>
        <dbReference type="EMBL" id="AOG27171.1"/>
    </source>
</evidence>
<reference evidence="1 2" key="1">
    <citation type="submission" date="2016-07" db="EMBL/GenBank/DDBJ databases">
        <title>Genome sequencing project for further understanding the molecular mechanisms of preventing non-alcoholic fatty liver disease.</title>
        <authorList>
            <person name="Wang H."/>
        </authorList>
    </citation>
    <scope>NUCLEOTIDE SEQUENCE [LARGE SCALE GENOMIC DNA]</scope>
    <source>
        <strain evidence="1 2">BS15</strain>
        <plasmid evidence="2">unnamed1</plasmid>
    </source>
</reference>
<name>A0A9W3SMW8_LACJH</name>
<protein>
    <submittedName>
        <fullName evidence="1">Uncharacterized protein</fullName>
    </submittedName>
</protein>
<geneLocation type="plasmid" evidence="2">
    <name>unnamed1</name>
</geneLocation>
<proteinExistence type="predicted"/>
<dbReference type="Proteomes" id="UP000094691">
    <property type="component" value="Plasmid LJBSp1"/>
</dbReference>
<gene>
    <name evidence="1" type="ORF">BBP16_10070</name>
</gene>
<dbReference type="EMBL" id="CP016630">
    <property type="protein sequence ID" value="AOG27171.1"/>
    <property type="molecule type" value="Genomic_DNA"/>
</dbReference>